<evidence type="ECO:0000313" key="4">
    <source>
        <dbReference type="Proteomes" id="UP000051017"/>
    </source>
</evidence>
<protein>
    <recommendedName>
        <fullName evidence="5">Acyl-ACP thioesterase</fullName>
    </recommendedName>
</protein>
<proteinExistence type="predicted"/>
<comment type="caution">
    <text evidence="3">The sequence shown here is derived from an EMBL/GenBank/DDBJ whole genome shotgun (WGS) entry which is preliminary data.</text>
</comment>
<dbReference type="GO" id="GO:0006633">
    <property type="term" value="P:fatty acid biosynthetic process"/>
    <property type="evidence" value="ECO:0007669"/>
    <property type="project" value="InterPro"/>
</dbReference>
<evidence type="ECO:0000259" key="1">
    <source>
        <dbReference type="Pfam" id="PF01643"/>
    </source>
</evidence>
<name>A0A0R2QAX0_9ACTN</name>
<dbReference type="InterPro" id="IPR029069">
    <property type="entry name" value="HotDog_dom_sf"/>
</dbReference>
<feature type="non-terminal residue" evidence="3">
    <location>
        <position position="192"/>
    </location>
</feature>
<dbReference type="Pfam" id="PF01643">
    <property type="entry name" value="Acyl-ACP_TE"/>
    <property type="match status" value="1"/>
</dbReference>
<reference evidence="3 4" key="1">
    <citation type="submission" date="2015-10" db="EMBL/GenBank/DDBJ databases">
        <title>Metagenome-Assembled Genomes uncover a global brackish microbiome.</title>
        <authorList>
            <person name="Hugerth L.W."/>
            <person name="Larsson J."/>
            <person name="Alneberg J."/>
            <person name="Lindh M.V."/>
            <person name="Legrand C."/>
            <person name="Pinhassi J."/>
            <person name="Andersson A.F."/>
        </authorList>
    </citation>
    <scope>NUCLEOTIDE SEQUENCE [LARGE SCALE GENOMIC DNA]</scope>
    <source>
        <strain evidence="3">BACL6 MAG-120924-bin43</strain>
    </source>
</reference>
<feature type="domain" description="Acyl-ACP thioesterase-like C-terminal" evidence="2">
    <location>
        <begin position="164"/>
        <end position="188"/>
    </location>
</feature>
<evidence type="ECO:0000259" key="2">
    <source>
        <dbReference type="Pfam" id="PF20791"/>
    </source>
</evidence>
<dbReference type="InterPro" id="IPR049427">
    <property type="entry name" value="Acyl-ACP_TE_C"/>
</dbReference>
<evidence type="ECO:0008006" key="5">
    <source>
        <dbReference type="Google" id="ProtNLM"/>
    </source>
</evidence>
<dbReference type="SUPFAM" id="SSF54637">
    <property type="entry name" value="Thioesterase/thiol ester dehydrase-isomerase"/>
    <property type="match status" value="2"/>
</dbReference>
<dbReference type="EMBL" id="LIBJ01000155">
    <property type="protein sequence ID" value="KRO47495.1"/>
    <property type="molecule type" value="Genomic_DNA"/>
</dbReference>
<sequence length="192" mass="21504">MWQPANPVEMPSDGRVFGTERRVRLGDVTPKGRLRLDATARYLQDIANDDAVDGAYSDIHGWVVRRTEMWVHQFPLYMTDVSVKTWCGGYGSHWAERRTTITSSDGARIESAALWVHVDMQTMKPTPLPEDFLSMVHIASAGRKIRSSFLIGKSLPPLDAPGATSEAWPVRFADMDAVGHMNNASYWIALEE</sequence>
<dbReference type="Proteomes" id="UP000051017">
    <property type="component" value="Unassembled WGS sequence"/>
</dbReference>
<dbReference type="GO" id="GO:0016790">
    <property type="term" value="F:thiolester hydrolase activity"/>
    <property type="evidence" value="ECO:0007669"/>
    <property type="project" value="InterPro"/>
</dbReference>
<dbReference type="Pfam" id="PF20791">
    <property type="entry name" value="Acyl-ACP_TE_C"/>
    <property type="match status" value="1"/>
</dbReference>
<evidence type="ECO:0000313" key="3">
    <source>
        <dbReference type="EMBL" id="KRO47495.1"/>
    </source>
</evidence>
<feature type="domain" description="Acyl-ACP thioesterase N-terminal hotdog" evidence="1">
    <location>
        <begin position="15"/>
        <end position="134"/>
    </location>
</feature>
<gene>
    <name evidence="3" type="ORF">ABR75_08180</name>
</gene>
<accession>A0A0R2QAX0</accession>
<dbReference type="InterPro" id="IPR002864">
    <property type="entry name" value="Acyl-ACP_thioesterase_NHD"/>
</dbReference>
<dbReference type="Gene3D" id="3.10.129.10">
    <property type="entry name" value="Hotdog Thioesterase"/>
    <property type="match status" value="1"/>
</dbReference>
<organism evidence="3 4">
    <name type="scientific">Acidimicrobiia bacterium BACL6 MAG-120924-bin43</name>
    <dbReference type="NCBI Taxonomy" id="1655583"/>
    <lineage>
        <taxon>Bacteria</taxon>
        <taxon>Bacillati</taxon>
        <taxon>Actinomycetota</taxon>
        <taxon>Acidimicrobiia</taxon>
        <taxon>acIV cluster</taxon>
    </lineage>
</organism>
<dbReference type="AlphaFoldDB" id="A0A0R2QAX0"/>